<sequence>MPDKVVAVILNWNCADDTLRCLRAVLAGSHVPEVVVVDNGSTDDSVARLAHLDGSATLLRLDGNLGYAGGMNAGIRAARERGADWVWLLNADAVPRPGALAALLAHRERFTVATSVQTTSAHPDDPAPEPYVVAAMLPGGRVRPFGCPGCAEGVHEVDVVTGAALLLRVADVVRVGFFDERFFHYKEEFDLVRRIADAGGRIALVCDSEVWHKRGGSLSGSSPRALYYYHRNEILYVRKHYRRPLRRLLLGEPIHYRRVATALLRLTAGGRERRLGSRAVLAGYRDGLRGVHGPTERF</sequence>
<dbReference type="EMBL" id="CP059322">
    <property type="protein sequence ID" value="QLQ39588.1"/>
    <property type="molecule type" value="Genomic_DNA"/>
</dbReference>
<dbReference type="EC" id="2.4.-.-" evidence="6"/>
<dbReference type="Gene3D" id="3.90.550.10">
    <property type="entry name" value="Spore Coat Polysaccharide Biosynthesis Protein SpsA, Chain A"/>
    <property type="match status" value="1"/>
</dbReference>
<evidence type="ECO:0000256" key="4">
    <source>
        <dbReference type="ARBA" id="ARBA00022679"/>
    </source>
</evidence>
<dbReference type="PANTHER" id="PTHR43179">
    <property type="entry name" value="RHAMNOSYLTRANSFERASE WBBL"/>
    <property type="match status" value="1"/>
</dbReference>
<evidence type="ECO:0000313" key="7">
    <source>
        <dbReference type="Proteomes" id="UP000510844"/>
    </source>
</evidence>
<evidence type="ECO:0000256" key="3">
    <source>
        <dbReference type="ARBA" id="ARBA00022676"/>
    </source>
</evidence>
<accession>A0A7L6BCG7</accession>
<organism evidence="6 7">
    <name type="scientific">Micromonospora robiginosa</name>
    <dbReference type="NCBI Taxonomy" id="2749844"/>
    <lineage>
        <taxon>Bacteria</taxon>
        <taxon>Bacillati</taxon>
        <taxon>Actinomycetota</taxon>
        <taxon>Actinomycetes</taxon>
        <taxon>Micromonosporales</taxon>
        <taxon>Micromonosporaceae</taxon>
        <taxon>Micromonospora</taxon>
    </lineage>
</organism>
<dbReference type="Proteomes" id="UP000510844">
    <property type="component" value="Chromosome"/>
</dbReference>
<dbReference type="RefSeq" id="WP_181571973.1">
    <property type="nucleotide sequence ID" value="NZ_CP059322.2"/>
</dbReference>
<dbReference type="GO" id="GO:0016757">
    <property type="term" value="F:glycosyltransferase activity"/>
    <property type="evidence" value="ECO:0007669"/>
    <property type="project" value="UniProtKB-KW"/>
</dbReference>
<keyword evidence="4 6" id="KW-0808">Transferase</keyword>
<dbReference type="SUPFAM" id="SSF53448">
    <property type="entry name" value="Nucleotide-diphospho-sugar transferases"/>
    <property type="match status" value="1"/>
</dbReference>
<protein>
    <submittedName>
        <fullName evidence="6">Glycosyltransferase family 2 protein</fullName>
        <ecNumber evidence="6">2.4.-.-</ecNumber>
    </submittedName>
</protein>
<evidence type="ECO:0000256" key="2">
    <source>
        <dbReference type="ARBA" id="ARBA00006739"/>
    </source>
</evidence>
<reference evidence="7" key="1">
    <citation type="submission" date="2020-07" db="EMBL/GenBank/DDBJ databases">
        <title>A new Micromonospora strain with potent antibiotic activity isolated from the microbiome of a mid-Atlantic deep-sea sponge.</title>
        <authorList>
            <person name="Back C.R."/>
            <person name="Stennett H.L."/>
            <person name="Williams S.E."/>
            <person name="Wang L."/>
            <person name="Ojeda Gomez J."/>
            <person name="Abdulle O.M."/>
            <person name="Duffy T."/>
            <person name="Hendry K.R."/>
            <person name="Powell D."/>
            <person name="Stach J.E."/>
            <person name="Essex-Lopresti A.E."/>
            <person name="Willis C.L."/>
            <person name="Curnow P."/>
            <person name="Race P.R."/>
        </authorList>
    </citation>
    <scope>NUCLEOTIDE SEQUENCE [LARGE SCALE GENOMIC DNA]</scope>
    <source>
        <strain evidence="7">28ISP2-46</strain>
    </source>
</reference>
<feature type="domain" description="Glycosyltransferase 2-like" evidence="5">
    <location>
        <begin position="8"/>
        <end position="125"/>
    </location>
</feature>
<comment type="similarity">
    <text evidence="2">Belongs to the glycosyltransferase 2 family.</text>
</comment>
<dbReference type="PANTHER" id="PTHR43179:SF12">
    <property type="entry name" value="GALACTOFURANOSYLTRANSFERASE GLFT2"/>
    <property type="match status" value="1"/>
</dbReference>
<evidence type="ECO:0000256" key="1">
    <source>
        <dbReference type="ARBA" id="ARBA00004776"/>
    </source>
</evidence>
<dbReference type="InterPro" id="IPR001173">
    <property type="entry name" value="Glyco_trans_2-like"/>
</dbReference>
<proteinExistence type="inferred from homology"/>
<keyword evidence="7" id="KW-1185">Reference proteome</keyword>
<dbReference type="AlphaFoldDB" id="A0A7L6BCG7"/>
<name>A0A7L6BCG7_9ACTN</name>
<evidence type="ECO:0000313" key="6">
    <source>
        <dbReference type="EMBL" id="QLQ39588.1"/>
    </source>
</evidence>
<evidence type="ECO:0000259" key="5">
    <source>
        <dbReference type="Pfam" id="PF00535"/>
    </source>
</evidence>
<dbReference type="KEGG" id="mfeu:H1D33_12585"/>
<dbReference type="InterPro" id="IPR029044">
    <property type="entry name" value="Nucleotide-diphossugar_trans"/>
</dbReference>
<keyword evidence="3 6" id="KW-0328">Glycosyltransferase</keyword>
<reference evidence="6 7" key="2">
    <citation type="journal article" date="2021" name="Mar. Drugs">
        <title>A New Micromonospora Strain with Antibiotic Activity Isolated from the Microbiome of a Mid-Atlantic Deep-Sea Sponge.</title>
        <authorList>
            <person name="Back C.R."/>
            <person name="Stennett H.L."/>
            <person name="Williams S.E."/>
            <person name="Wang L."/>
            <person name="Ojeda Gomez J."/>
            <person name="Abdulle O.M."/>
            <person name="Duffy T."/>
            <person name="Neal C."/>
            <person name="Mantell J."/>
            <person name="Jepson M.A."/>
            <person name="Hendry K.R."/>
            <person name="Powell D."/>
            <person name="Stach J.E.M."/>
            <person name="Essex-Lopresti A.E."/>
            <person name="Willis C.L."/>
            <person name="Curnow P."/>
            <person name="Race P.R."/>
        </authorList>
    </citation>
    <scope>NUCLEOTIDE SEQUENCE [LARGE SCALE GENOMIC DNA]</scope>
    <source>
        <strain evidence="6 7">28ISP2-46</strain>
    </source>
</reference>
<comment type="pathway">
    <text evidence="1">Cell wall biogenesis; cell wall polysaccharide biosynthesis.</text>
</comment>
<dbReference type="CDD" id="cd04186">
    <property type="entry name" value="GT_2_like_c"/>
    <property type="match status" value="1"/>
</dbReference>
<gene>
    <name evidence="6" type="ORF">H1D33_12585</name>
</gene>
<dbReference type="Pfam" id="PF00535">
    <property type="entry name" value="Glycos_transf_2"/>
    <property type="match status" value="1"/>
</dbReference>